<feature type="binding site" evidence="9">
    <location>
        <position position="57"/>
    </location>
    <ligand>
        <name>ATP</name>
        <dbReference type="ChEBI" id="CHEBI:30616"/>
    </ligand>
</feature>
<keyword evidence="2" id="KW-0723">Serine/threonine-protein kinase</keyword>
<dbReference type="EMBL" id="CAJVAS010000016">
    <property type="protein sequence ID" value="CAG7635666.1"/>
    <property type="molecule type" value="Genomic_DNA"/>
</dbReference>
<sequence>MLNYMKEVHPAWIDYPLREGKRLAAGRYCVERFLGAGSYGLTYMCRELATGQPVVIKQPKPSKGKLGIELLLREADILKALEHPAIPRWIETFMHHKRPFLVMSHMQGETVEELLFEQHTVFSERQSLRLLRGVASIAGFIHNQGYVHLDLRPPNVIVQGERLYLIDFGLAARIGEPARVEPNADEEAWRRRMAEPDSDLYALGHFLLFLLYSGYEAADERRASILSNGGDVPGWEQELEMRPETRRILRKLLQLDAPYPGAAALLHDVEAAEARLAEG</sequence>
<evidence type="ECO:0000256" key="5">
    <source>
        <dbReference type="ARBA" id="ARBA00022777"/>
    </source>
</evidence>
<dbReference type="PROSITE" id="PS00107">
    <property type="entry name" value="PROTEIN_KINASE_ATP"/>
    <property type="match status" value="1"/>
</dbReference>
<comment type="catalytic activity">
    <reaction evidence="8">
        <text>L-seryl-[protein] + ATP = O-phospho-L-seryl-[protein] + ADP + H(+)</text>
        <dbReference type="Rhea" id="RHEA:17989"/>
        <dbReference type="Rhea" id="RHEA-COMP:9863"/>
        <dbReference type="Rhea" id="RHEA-COMP:11604"/>
        <dbReference type="ChEBI" id="CHEBI:15378"/>
        <dbReference type="ChEBI" id="CHEBI:29999"/>
        <dbReference type="ChEBI" id="CHEBI:30616"/>
        <dbReference type="ChEBI" id="CHEBI:83421"/>
        <dbReference type="ChEBI" id="CHEBI:456216"/>
        <dbReference type="EC" id="2.7.11.1"/>
    </reaction>
</comment>
<keyword evidence="5 11" id="KW-0418">Kinase</keyword>
<dbReference type="InterPro" id="IPR000719">
    <property type="entry name" value="Prot_kinase_dom"/>
</dbReference>
<dbReference type="PANTHER" id="PTHR43895">
    <property type="entry name" value="CALCIUM/CALMODULIN-DEPENDENT PROTEIN KINASE KINASE-RELATED"/>
    <property type="match status" value="1"/>
</dbReference>
<accession>A0A916K6R4</accession>
<evidence type="ECO:0000256" key="9">
    <source>
        <dbReference type="PROSITE-ProRule" id="PRU10141"/>
    </source>
</evidence>
<evidence type="ECO:0000256" key="3">
    <source>
        <dbReference type="ARBA" id="ARBA00022679"/>
    </source>
</evidence>
<dbReference type="PANTHER" id="PTHR43895:SF32">
    <property type="entry name" value="SERINE_THREONINE-PROTEIN KINASE CHK1"/>
    <property type="match status" value="1"/>
</dbReference>
<reference evidence="11" key="1">
    <citation type="submission" date="2021-06" db="EMBL/GenBank/DDBJ databases">
        <authorList>
            <person name="Criscuolo A."/>
        </authorList>
    </citation>
    <scope>NUCLEOTIDE SEQUENCE</scope>
    <source>
        <strain evidence="11">CIP111600</strain>
    </source>
</reference>
<keyword evidence="4 9" id="KW-0547">Nucleotide-binding</keyword>
<dbReference type="Pfam" id="PF00069">
    <property type="entry name" value="Pkinase"/>
    <property type="match status" value="1"/>
</dbReference>
<dbReference type="GO" id="GO:0007165">
    <property type="term" value="P:signal transduction"/>
    <property type="evidence" value="ECO:0007669"/>
    <property type="project" value="TreeGrafter"/>
</dbReference>
<dbReference type="PROSITE" id="PS50011">
    <property type="entry name" value="PROTEIN_KINASE_DOM"/>
    <property type="match status" value="1"/>
</dbReference>
<comment type="catalytic activity">
    <reaction evidence="7">
        <text>L-threonyl-[protein] + ATP = O-phospho-L-threonyl-[protein] + ADP + H(+)</text>
        <dbReference type="Rhea" id="RHEA:46608"/>
        <dbReference type="Rhea" id="RHEA-COMP:11060"/>
        <dbReference type="Rhea" id="RHEA-COMP:11605"/>
        <dbReference type="ChEBI" id="CHEBI:15378"/>
        <dbReference type="ChEBI" id="CHEBI:30013"/>
        <dbReference type="ChEBI" id="CHEBI:30616"/>
        <dbReference type="ChEBI" id="CHEBI:61977"/>
        <dbReference type="ChEBI" id="CHEBI:456216"/>
        <dbReference type="EC" id="2.7.11.1"/>
    </reaction>
</comment>
<name>A0A916K6R4_9BACL</name>
<evidence type="ECO:0000313" key="11">
    <source>
        <dbReference type="EMBL" id="CAG7635666.1"/>
    </source>
</evidence>
<protein>
    <recommendedName>
        <fullName evidence="1">non-specific serine/threonine protein kinase</fullName>
        <ecNumber evidence="1">2.7.11.1</ecNumber>
    </recommendedName>
</protein>
<evidence type="ECO:0000256" key="4">
    <source>
        <dbReference type="ARBA" id="ARBA00022741"/>
    </source>
</evidence>
<evidence type="ECO:0000256" key="7">
    <source>
        <dbReference type="ARBA" id="ARBA00047899"/>
    </source>
</evidence>
<feature type="domain" description="Protein kinase" evidence="10">
    <location>
        <begin position="28"/>
        <end position="276"/>
    </location>
</feature>
<comment type="caution">
    <text evidence="11">The sequence shown here is derived from an EMBL/GenBank/DDBJ whole genome shotgun (WGS) entry which is preliminary data.</text>
</comment>
<evidence type="ECO:0000256" key="2">
    <source>
        <dbReference type="ARBA" id="ARBA00022527"/>
    </source>
</evidence>
<dbReference type="RefSeq" id="WP_218093428.1">
    <property type="nucleotide sequence ID" value="NZ_CAJVAS010000016.1"/>
</dbReference>
<organism evidence="11 12">
    <name type="scientific">Paenibacillus solanacearum</name>
    <dbReference type="NCBI Taxonomy" id="2048548"/>
    <lineage>
        <taxon>Bacteria</taxon>
        <taxon>Bacillati</taxon>
        <taxon>Bacillota</taxon>
        <taxon>Bacilli</taxon>
        <taxon>Bacillales</taxon>
        <taxon>Paenibacillaceae</taxon>
        <taxon>Paenibacillus</taxon>
    </lineage>
</organism>
<dbReference type="InterPro" id="IPR017441">
    <property type="entry name" value="Protein_kinase_ATP_BS"/>
</dbReference>
<gene>
    <name evidence="11" type="primary">ybdM</name>
    <name evidence="11" type="ORF">PAESOLCIP111_03690</name>
</gene>
<evidence type="ECO:0000256" key="8">
    <source>
        <dbReference type="ARBA" id="ARBA00048679"/>
    </source>
</evidence>
<keyword evidence="6 9" id="KW-0067">ATP-binding</keyword>
<dbReference type="GO" id="GO:0004674">
    <property type="term" value="F:protein serine/threonine kinase activity"/>
    <property type="evidence" value="ECO:0007669"/>
    <property type="project" value="UniProtKB-KW"/>
</dbReference>
<dbReference type="GO" id="GO:0005524">
    <property type="term" value="F:ATP binding"/>
    <property type="evidence" value="ECO:0007669"/>
    <property type="project" value="UniProtKB-UniRule"/>
</dbReference>
<proteinExistence type="predicted"/>
<evidence type="ECO:0000259" key="10">
    <source>
        <dbReference type="PROSITE" id="PS50011"/>
    </source>
</evidence>
<evidence type="ECO:0000256" key="1">
    <source>
        <dbReference type="ARBA" id="ARBA00012513"/>
    </source>
</evidence>
<dbReference type="Proteomes" id="UP000693672">
    <property type="component" value="Unassembled WGS sequence"/>
</dbReference>
<dbReference type="CDD" id="cd00180">
    <property type="entry name" value="PKc"/>
    <property type="match status" value="1"/>
</dbReference>
<dbReference type="EC" id="2.7.11.1" evidence="1"/>
<dbReference type="AlphaFoldDB" id="A0A916K6R4"/>
<keyword evidence="12" id="KW-1185">Reference proteome</keyword>
<evidence type="ECO:0000256" key="6">
    <source>
        <dbReference type="ARBA" id="ARBA00022840"/>
    </source>
</evidence>
<evidence type="ECO:0000313" key="12">
    <source>
        <dbReference type="Proteomes" id="UP000693672"/>
    </source>
</evidence>
<keyword evidence="3 11" id="KW-0808">Transferase</keyword>